<evidence type="ECO:0000256" key="2">
    <source>
        <dbReference type="PROSITE-ProRule" id="PRU00332"/>
    </source>
</evidence>
<sequence>MTTNVWQSRQAVAAPQELPVKDEKSWPSASDAKDRDREAEKTNKEKSQSSTPTDSNSTRRGKKNWVTVPVEEVLPVQSRRSQNKKSNKAKRSDANKSSQRANNKSTKSKNPQQQQRKSSNRKPSKTSDKNQKNFAPVVPAMPSSFQMFGAPNTQAGHTYAPMPMPTPITTTNYPLDPLRFYLLGQLEYYFTTQNLVRDFFLRQQMDSDGWVDIPVFTTFNRVKALSVDLYLLRDVFSMSHLVEVYFFAENAEPSQKEEGVLQKESLDMSQVQKEIDIIASNTNPVGKVRLAHGVWKKWVLPDAPKSTIDIDSLPPAEEPQFDENATPVEASKYNEEIAAKSGHSGQSNQSTQPSQQSASSHTIDNGSNDANKESK</sequence>
<dbReference type="Proteomes" id="UP000307169">
    <property type="component" value="Unassembled WGS sequence"/>
</dbReference>
<feature type="compositionally biased region" description="Basic and acidic residues" evidence="3">
    <location>
        <begin position="19"/>
        <end position="47"/>
    </location>
</feature>
<dbReference type="GO" id="GO:0003723">
    <property type="term" value="F:RNA binding"/>
    <property type="evidence" value="ECO:0007669"/>
    <property type="project" value="UniProtKB-UniRule"/>
</dbReference>
<evidence type="ECO:0000259" key="4">
    <source>
        <dbReference type="PROSITE" id="PS50961"/>
    </source>
</evidence>
<dbReference type="GO" id="GO:0045727">
    <property type="term" value="P:positive regulation of translation"/>
    <property type="evidence" value="ECO:0007669"/>
    <property type="project" value="TreeGrafter"/>
</dbReference>
<comment type="caution">
    <text evidence="6">The sequence shown here is derived from an EMBL/GenBank/DDBJ whole genome shotgun (WGS) entry which is preliminary data.</text>
</comment>
<dbReference type="PANTHER" id="PTHR22792">
    <property type="entry name" value="LUPUS LA PROTEIN-RELATED"/>
    <property type="match status" value="1"/>
</dbReference>
<accession>A0A4T0R4B5</accession>
<evidence type="ECO:0000313" key="7">
    <source>
        <dbReference type="Proteomes" id="UP000305647"/>
    </source>
</evidence>
<proteinExistence type="predicted"/>
<dbReference type="EMBL" id="SPRO01000008">
    <property type="protein sequence ID" value="TIC32496.1"/>
    <property type="molecule type" value="Genomic_DNA"/>
</dbReference>
<feature type="region of interest" description="Disordered" evidence="3">
    <location>
        <begin position="309"/>
        <end position="375"/>
    </location>
</feature>
<dbReference type="EMBL" id="SPRH01000005">
    <property type="protein sequence ID" value="TIC03997.1"/>
    <property type="molecule type" value="Genomic_DNA"/>
</dbReference>
<feature type="compositionally biased region" description="Low complexity" evidence="3">
    <location>
        <begin position="344"/>
        <end position="360"/>
    </location>
</feature>
<evidence type="ECO:0000313" key="6">
    <source>
        <dbReference type="EMBL" id="TIC32496.1"/>
    </source>
</evidence>
<evidence type="ECO:0000256" key="3">
    <source>
        <dbReference type="SAM" id="MobiDB-lite"/>
    </source>
</evidence>
<dbReference type="CDD" id="cd07323">
    <property type="entry name" value="LAM"/>
    <property type="match status" value="1"/>
</dbReference>
<dbReference type="SMART" id="SM00715">
    <property type="entry name" value="LA"/>
    <property type="match status" value="1"/>
</dbReference>
<dbReference type="InterPro" id="IPR045180">
    <property type="entry name" value="La_dom_prot"/>
</dbReference>
<dbReference type="InterPro" id="IPR006630">
    <property type="entry name" value="La_HTH"/>
</dbReference>
<evidence type="ECO:0000313" key="8">
    <source>
        <dbReference type="Proteomes" id="UP000307169"/>
    </source>
</evidence>
<dbReference type="Pfam" id="PF05383">
    <property type="entry name" value="La"/>
    <property type="match status" value="1"/>
</dbReference>
<dbReference type="Proteomes" id="UP000305647">
    <property type="component" value="Unassembled WGS sequence"/>
</dbReference>
<gene>
    <name evidence="6" type="ORF">E3Q10_01235</name>
    <name evidence="5" type="ORF">E3Q17_00682</name>
</gene>
<dbReference type="InterPro" id="IPR036388">
    <property type="entry name" value="WH-like_DNA-bd_sf"/>
</dbReference>
<dbReference type="SUPFAM" id="SSF46785">
    <property type="entry name" value="Winged helix' DNA-binding domain"/>
    <property type="match status" value="1"/>
</dbReference>
<feature type="domain" description="HTH La-type RNA-binding" evidence="4">
    <location>
        <begin position="172"/>
        <end position="270"/>
    </location>
</feature>
<feature type="compositionally biased region" description="Polar residues" evidence="3">
    <location>
        <begin position="95"/>
        <end position="117"/>
    </location>
</feature>
<dbReference type="Gene3D" id="1.10.10.10">
    <property type="entry name" value="Winged helix-like DNA-binding domain superfamily/Winged helix DNA-binding domain"/>
    <property type="match status" value="1"/>
</dbReference>
<feature type="compositionally biased region" description="Polar residues" evidence="3">
    <location>
        <begin position="48"/>
        <end position="58"/>
    </location>
</feature>
<feature type="region of interest" description="Disordered" evidence="3">
    <location>
        <begin position="1"/>
        <end position="136"/>
    </location>
</feature>
<organism evidence="6 7">
    <name type="scientific">Wallemia mellicola</name>
    <dbReference type="NCBI Taxonomy" id="1708541"/>
    <lineage>
        <taxon>Eukaryota</taxon>
        <taxon>Fungi</taxon>
        <taxon>Dikarya</taxon>
        <taxon>Basidiomycota</taxon>
        <taxon>Wallemiomycotina</taxon>
        <taxon>Wallemiomycetes</taxon>
        <taxon>Wallemiales</taxon>
        <taxon>Wallemiaceae</taxon>
        <taxon>Wallemia</taxon>
    </lineage>
</organism>
<name>A0A4T0R4B5_9BASI</name>
<dbReference type="AlphaFoldDB" id="A0A4T0R4B5"/>
<feature type="compositionally biased region" description="Polar residues" evidence="3">
    <location>
        <begin position="1"/>
        <end position="10"/>
    </location>
</feature>
<reference evidence="7 8" key="1">
    <citation type="submission" date="2019-03" db="EMBL/GenBank/DDBJ databases">
        <title>Sequencing 25 genomes of Wallemia mellicola.</title>
        <authorList>
            <person name="Gostincar C."/>
        </authorList>
    </citation>
    <scope>NUCLEOTIDE SEQUENCE [LARGE SCALE GENOMIC DNA]</scope>
    <source>
        <strain evidence="5 8">EXF-1262</strain>
        <strain evidence="6 7">EXF-8738</strain>
    </source>
</reference>
<evidence type="ECO:0000313" key="5">
    <source>
        <dbReference type="EMBL" id="TIC03997.1"/>
    </source>
</evidence>
<dbReference type="PROSITE" id="PS50961">
    <property type="entry name" value="HTH_LA"/>
    <property type="match status" value="1"/>
</dbReference>
<dbReference type="InterPro" id="IPR036390">
    <property type="entry name" value="WH_DNA-bd_sf"/>
</dbReference>
<dbReference type="GO" id="GO:0005829">
    <property type="term" value="C:cytosol"/>
    <property type="evidence" value="ECO:0007669"/>
    <property type="project" value="TreeGrafter"/>
</dbReference>
<dbReference type="GO" id="GO:0010494">
    <property type="term" value="C:cytoplasmic stress granule"/>
    <property type="evidence" value="ECO:0007669"/>
    <property type="project" value="TreeGrafter"/>
</dbReference>
<protein>
    <submittedName>
        <fullName evidence="6">La-domain-containing protein</fullName>
    </submittedName>
</protein>
<keyword evidence="1 2" id="KW-0694">RNA-binding</keyword>
<dbReference type="PANTHER" id="PTHR22792:SF132">
    <property type="entry name" value="LA-RELATED PROTEIN 1"/>
    <property type="match status" value="1"/>
</dbReference>
<evidence type="ECO:0000256" key="1">
    <source>
        <dbReference type="ARBA" id="ARBA00022884"/>
    </source>
</evidence>